<sequence length="150" mass="17047">MPKRYVLDSSTSSSKPPTPKRRKSDRIANQLSKKVVDSPRSDEEKSPEVGSSNGNKKKDIKHSLNVISHKKNFTRLNRGHRNGVKSSAKQNAPLSPALLLSSKMSSNLLFTPHPFLFILTQLISHSRFLIFYARRGCLRILKQHQKYPKI</sequence>
<proteinExistence type="predicted"/>
<evidence type="ECO:0000313" key="3">
    <source>
        <dbReference type="EMBL" id="VDN88951.1"/>
    </source>
</evidence>
<keyword evidence="2" id="KW-1133">Transmembrane helix</keyword>
<organism evidence="3 4">
    <name type="scientific">Brugia pahangi</name>
    <name type="common">Filarial nematode worm</name>
    <dbReference type="NCBI Taxonomy" id="6280"/>
    <lineage>
        <taxon>Eukaryota</taxon>
        <taxon>Metazoa</taxon>
        <taxon>Ecdysozoa</taxon>
        <taxon>Nematoda</taxon>
        <taxon>Chromadorea</taxon>
        <taxon>Rhabditida</taxon>
        <taxon>Spirurina</taxon>
        <taxon>Spiruromorpha</taxon>
        <taxon>Filarioidea</taxon>
        <taxon>Onchocercidae</taxon>
        <taxon>Brugia</taxon>
    </lineage>
</organism>
<evidence type="ECO:0000256" key="1">
    <source>
        <dbReference type="SAM" id="MobiDB-lite"/>
    </source>
</evidence>
<evidence type="ECO:0000313" key="4">
    <source>
        <dbReference type="Proteomes" id="UP000278627"/>
    </source>
</evidence>
<dbReference type="EMBL" id="UZAD01009406">
    <property type="protein sequence ID" value="VDN88951.1"/>
    <property type="molecule type" value="Genomic_DNA"/>
</dbReference>
<gene>
    <name evidence="3" type="ORF">BPAG_LOCUS7765</name>
</gene>
<keyword evidence="4" id="KW-1185">Reference proteome</keyword>
<dbReference type="Proteomes" id="UP000278627">
    <property type="component" value="Unassembled WGS sequence"/>
</dbReference>
<protein>
    <submittedName>
        <fullName evidence="3">Uncharacterized protein</fullName>
    </submittedName>
</protein>
<feature type="region of interest" description="Disordered" evidence="1">
    <location>
        <begin position="1"/>
        <end position="64"/>
    </location>
</feature>
<keyword evidence="2" id="KW-0472">Membrane</keyword>
<accession>A0A3P7U4U2</accession>
<dbReference type="AlphaFoldDB" id="A0A3P7U4U2"/>
<reference evidence="3 4" key="1">
    <citation type="submission" date="2018-11" db="EMBL/GenBank/DDBJ databases">
        <authorList>
            <consortium name="Pathogen Informatics"/>
        </authorList>
    </citation>
    <scope>NUCLEOTIDE SEQUENCE [LARGE SCALE GENOMIC DNA]</scope>
</reference>
<name>A0A3P7U4U2_BRUPA</name>
<feature type="compositionally biased region" description="Basic and acidic residues" evidence="1">
    <location>
        <begin position="34"/>
        <end position="47"/>
    </location>
</feature>
<feature type="transmembrane region" description="Helical" evidence="2">
    <location>
        <begin position="114"/>
        <end position="133"/>
    </location>
</feature>
<evidence type="ECO:0000256" key="2">
    <source>
        <dbReference type="SAM" id="Phobius"/>
    </source>
</evidence>
<keyword evidence="2" id="KW-0812">Transmembrane</keyword>